<proteinExistence type="predicted"/>
<dbReference type="PANTHER" id="PTHR35910">
    <property type="entry name" value="2EXR DOMAIN-CONTAINING PROTEIN"/>
    <property type="match status" value="1"/>
</dbReference>
<accession>A0A9P4UCG6</accession>
<dbReference type="OrthoDB" id="3473305at2759"/>
<feature type="domain" description="2EXR" evidence="1">
    <location>
        <begin position="4"/>
        <end position="97"/>
    </location>
</feature>
<reference evidence="2" key="1">
    <citation type="journal article" date="2020" name="Stud. Mycol.">
        <title>101 Dothideomycetes genomes: a test case for predicting lifestyles and emergence of pathogens.</title>
        <authorList>
            <person name="Haridas S."/>
            <person name="Albert R."/>
            <person name="Binder M."/>
            <person name="Bloem J."/>
            <person name="Labutti K."/>
            <person name="Salamov A."/>
            <person name="Andreopoulos B."/>
            <person name="Baker S."/>
            <person name="Barry K."/>
            <person name="Bills G."/>
            <person name="Bluhm B."/>
            <person name="Cannon C."/>
            <person name="Castanera R."/>
            <person name="Culley D."/>
            <person name="Daum C."/>
            <person name="Ezra D."/>
            <person name="Gonzalez J."/>
            <person name="Henrissat B."/>
            <person name="Kuo A."/>
            <person name="Liang C."/>
            <person name="Lipzen A."/>
            <person name="Lutzoni F."/>
            <person name="Magnuson J."/>
            <person name="Mondo S."/>
            <person name="Nolan M."/>
            <person name="Ohm R."/>
            <person name="Pangilinan J."/>
            <person name="Park H.-J."/>
            <person name="Ramirez L."/>
            <person name="Alfaro M."/>
            <person name="Sun H."/>
            <person name="Tritt A."/>
            <person name="Yoshinaga Y."/>
            <person name="Zwiers L.-H."/>
            <person name="Turgeon B."/>
            <person name="Goodwin S."/>
            <person name="Spatafora J."/>
            <person name="Crous P."/>
            <person name="Grigoriev I."/>
        </authorList>
    </citation>
    <scope>NUCLEOTIDE SEQUENCE</scope>
    <source>
        <strain evidence="2">CBS 690.94</strain>
    </source>
</reference>
<dbReference type="EMBL" id="MU001500">
    <property type="protein sequence ID" value="KAF2445206.1"/>
    <property type="molecule type" value="Genomic_DNA"/>
</dbReference>
<dbReference type="AlphaFoldDB" id="A0A9P4UCG6"/>
<keyword evidence="3" id="KW-1185">Reference proteome</keyword>
<organism evidence="2 3">
    <name type="scientific">Karstenula rhodostoma CBS 690.94</name>
    <dbReference type="NCBI Taxonomy" id="1392251"/>
    <lineage>
        <taxon>Eukaryota</taxon>
        <taxon>Fungi</taxon>
        <taxon>Dikarya</taxon>
        <taxon>Ascomycota</taxon>
        <taxon>Pezizomycotina</taxon>
        <taxon>Dothideomycetes</taxon>
        <taxon>Pleosporomycetidae</taxon>
        <taxon>Pleosporales</taxon>
        <taxon>Massarineae</taxon>
        <taxon>Didymosphaeriaceae</taxon>
        <taxon>Karstenula</taxon>
    </lineage>
</organism>
<evidence type="ECO:0000313" key="3">
    <source>
        <dbReference type="Proteomes" id="UP000799764"/>
    </source>
</evidence>
<protein>
    <recommendedName>
        <fullName evidence="1">2EXR domain-containing protein</fullName>
    </recommendedName>
</protein>
<evidence type="ECO:0000313" key="2">
    <source>
        <dbReference type="EMBL" id="KAF2445206.1"/>
    </source>
</evidence>
<comment type="caution">
    <text evidence="2">The sequence shown here is derived from an EMBL/GenBank/DDBJ whole genome shotgun (WGS) entry which is preliminary data.</text>
</comment>
<gene>
    <name evidence="2" type="ORF">P171DRAFT_431948</name>
</gene>
<dbReference type="InterPro" id="IPR045518">
    <property type="entry name" value="2EXR"/>
</dbReference>
<dbReference type="Proteomes" id="UP000799764">
    <property type="component" value="Unassembled WGS sequence"/>
</dbReference>
<name>A0A9P4UCG6_9PLEO</name>
<dbReference type="Pfam" id="PF20150">
    <property type="entry name" value="2EXR"/>
    <property type="match status" value="1"/>
</dbReference>
<sequence>MSTFSLFSRLPTELRLRIWELTVEPRTVDVSMSDSYLSSKFDNSLPVTNTPVPAPLQTCRESRRELQKHYRRGFVELRNRDDVGLRYVWVNFEIDIIYIGDGNHLGNYKAVAPQIQRLRFEAEISDEFFYRFSMKDLRRLYGWYEYLVGCSART</sequence>
<dbReference type="PANTHER" id="PTHR35910:SF1">
    <property type="entry name" value="2EXR DOMAIN-CONTAINING PROTEIN"/>
    <property type="match status" value="1"/>
</dbReference>
<evidence type="ECO:0000259" key="1">
    <source>
        <dbReference type="Pfam" id="PF20150"/>
    </source>
</evidence>